<protein>
    <recommendedName>
        <fullName evidence="6">fructose-bisphosphate aldolase</fullName>
        <ecNumber evidence="6">4.1.2.13</ecNumber>
    </recommendedName>
    <alternativeName>
        <fullName evidence="11">Fructose-1,6-bisphosphate aldolase</fullName>
    </alternativeName>
</protein>
<dbReference type="InterPro" id="IPR006412">
    <property type="entry name" value="Fruct_bisP_Calv"/>
</dbReference>
<dbReference type="CDD" id="cd00947">
    <property type="entry name" value="TBP_aldolase_IIB"/>
    <property type="match status" value="1"/>
</dbReference>
<evidence type="ECO:0000256" key="6">
    <source>
        <dbReference type="ARBA" id="ARBA00013068"/>
    </source>
</evidence>
<keyword evidence="10" id="KW-0456">Lyase</keyword>
<evidence type="ECO:0000256" key="11">
    <source>
        <dbReference type="ARBA" id="ARBA00031804"/>
    </source>
</evidence>
<evidence type="ECO:0000256" key="4">
    <source>
        <dbReference type="ARBA" id="ARBA00004714"/>
    </source>
</evidence>
<evidence type="ECO:0000256" key="3">
    <source>
        <dbReference type="ARBA" id="ARBA00002181"/>
    </source>
</evidence>
<proteinExistence type="inferred from homology"/>
<dbReference type="FunFam" id="3.20.20.70:FF:000111">
    <property type="entry name" value="Fructose-1,6-bisphosphate aldolase"/>
    <property type="match status" value="1"/>
</dbReference>
<dbReference type="EC" id="4.1.2.13" evidence="6"/>
<dbReference type="GO" id="GO:0006096">
    <property type="term" value="P:glycolytic process"/>
    <property type="evidence" value="ECO:0007669"/>
    <property type="project" value="UniProtKB-KW"/>
</dbReference>
<comment type="caution">
    <text evidence="13">The sequence shown here is derived from an EMBL/GenBank/DDBJ whole genome shotgun (WGS) entry which is preliminary data.</text>
</comment>
<evidence type="ECO:0000256" key="7">
    <source>
        <dbReference type="ARBA" id="ARBA00022723"/>
    </source>
</evidence>
<dbReference type="Pfam" id="PF01116">
    <property type="entry name" value="F_bP_aldolase"/>
    <property type="match status" value="1"/>
</dbReference>
<dbReference type="SUPFAM" id="SSF51569">
    <property type="entry name" value="Aldolase"/>
    <property type="match status" value="1"/>
</dbReference>
<comment type="function">
    <text evidence="3">Catalyzes the aldol condensation of dihydroxyacetone phosphate (DHAP or glycerone-phosphate) with glyceraldehyde 3-phosphate (G3P) to form fructose 1,6-bisphosphate (FBP) in gluconeogenesis and the reverse reaction in glycolysis.</text>
</comment>
<reference evidence="13" key="1">
    <citation type="journal article" date="2015" name="Nature">
        <title>Complex archaea that bridge the gap between prokaryotes and eukaryotes.</title>
        <authorList>
            <person name="Spang A."/>
            <person name="Saw J.H."/>
            <person name="Jorgensen S.L."/>
            <person name="Zaremba-Niedzwiedzka K."/>
            <person name="Martijn J."/>
            <person name="Lind A.E."/>
            <person name="van Eijk R."/>
            <person name="Schleper C."/>
            <person name="Guy L."/>
            <person name="Ettema T.J."/>
        </authorList>
    </citation>
    <scope>NUCLEOTIDE SEQUENCE</scope>
</reference>
<keyword evidence="9" id="KW-0324">Glycolysis</keyword>
<feature type="region of interest" description="Disordered" evidence="12">
    <location>
        <begin position="344"/>
        <end position="374"/>
    </location>
</feature>
<dbReference type="GO" id="GO:0004332">
    <property type="term" value="F:fructose-bisphosphate aldolase activity"/>
    <property type="evidence" value="ECO:0007669"/>
    <property type="project" value="UniProtKB-EC"/>
</dbReference>
<feature type="compositionally biased region" description="Basic residues" evidence="12">
    <location>
        <begin position="345"/>
        <end position="374"/>
    </location>
</feature>
<evidence type="ECO:0000256" key="10">
    <source>
        <dbReference type="ARBA" id="ARBA00023239"/>
    </source>
</evidence>
<evidence type="ECO:0000256" key="1">
    <source>
        <dbReference type="ARBA" id="ARBA00000441"/>
    </source>
</evidence>
<dbReference type="InterPro" id="IPR013785">
    <property type="entry name" value="Aldolase_TIM"/>
</dbReference>
<comment type="similarity">
    <text evidence="5">Belongs to the class II fructose-bisphosphate aldolase family.</text>
</comment>
<evidence type="ECO:0000256" key="9">
    <source>
        <dbReference type="ARBA" id="ARBA00023152"/>
    </source>
</evidence>
<evidence type="ECO:0000256" key="2">
    <source>
        <dbReference type="ARBA" id="ARBA00001947"/>
    </source>
</evidence>
<organism evidence="13">
    <name type="scientific">marine sediment metagenome</name>
    <dbReference type="NCBI Taxonomy" id="412755"/>
    <lineage>
        <taxon>unclassified sequences</taxon>
        <taxon>metagenomes</taxon>
        <taxon>ecological metagenomes</taxon>
    </lineage>
</organism>
<dbReference type="GO" id="GO:0008270">
    <property type="term" value="F:zinc ion binding"/>
    <property type="evidence" value="ECO:0007669"/>
    <property type="project" value="InterPro"/>
</dbReference>
<dbReference type="InterPro" id="IPR000771">
    <property type="entry name" value="FBA_II"/>
</dbReference>
<dbReference type="AlphaFoldDB" id="A0A0F9VEP9"/>
<dbReference type="NCBIfam" id="TIGR01521">
    <property type="entry name" value="FruBisAldo_II_B"/>
    <property type="match status" value="1"/>
</dbReference>
<gene>
    <name evidence="13" type="ORF">LCGC14_0095590</name>
</gene>
<accession>A0A0F9VEP9</accession>
<evidence type="ECO:0000256" key="12">
    <source>
        <dbReference type="SAM" id="MobiDB-lite"/>
    </source>
</evidence>
<keyword evidence="7" id="KW-0479">Metal-binding</keyword>
<name>A0A0F9VEP9_9ZZZZ</name>
<evidence type="ECO:0000256" key="8">
    <source>
        <dbReference type="ARBA" id="ARBA00022833"/>
    </source>
</evidence>
<comment type="cofactor">
    <cofactor evidence="2">
        <name>Zn(2+)</name>
        <dbReference type="ChEBI" id="CHEBI:29105"/>
    </cofactor>
</comment>
<dbReference type="InterPro" id="IPR050246">
    <property type="entry name" value="Class_II_FBP_aldolase"/>
</dbReference>
<dbReference type="EMBL" id="LAZR01000026">
    <property type="protein sequence ID" value="KKO03631.1"/>
    <property type="molecule type" value="Genomic_DNA"/>
</dbReference>
<dbReference type="PANTHER" id="PTHR30304:SF0">
    <property type="entry name" value="D-TAGATOSE-1,6-BISPHOSPHATE ALDOLASE SUBUNIT GATY-RELATED"/>
    <property type="match status" value="1"/>
</dbReference>
<dbReference type="NCBIfam" id="TIGR00167">
    <property type="entry name" value="cbbA"/>
    <property type="match status" value="1"/>
</dbReference>
<evidence type="ECO:0000256" key="5">
    <source>
        <dbReference type="ARBA" id="ARBA00005812"/>
    </source>
</evidence>
<dbReference type="PIRSF" id="PIRSF001359">
    <property type="entry name" value="F_bP_aldolase_II"/>
    <property type="match status" value="1"/>
</dbReference>
<keyword evidence="8" id="KW-0862">Zinc</keyword>
<sequence>MPLVPMRILLDHAAENDYGVVALNVNNMEQIQAIMMAATETDSPVIVQASRGARKYSNDDYLRHLILAAVELNPKLPIVMHQDHGNSPETCMSAIKQGFTSVMMDGSLSEDGKSLATYEHNVKVTRKVVNAAHKRGVTVEGELGALGGIEDGHGAGLSQAEAQAHLTDPDQAEQFVAATGVDALAVAIGTSHGAYKFSRKPTGDVLRMDVIEEIHKRLPSTHMVMHGSSSVPQHLQDIINKYGGKIKQTYGVPIREIQRGIRHGVRKINVDTDNRLAITGAIRKVFAETPEKFDPRDYLRPAREAMAEVCKQRMIAFGQAGNAGKIRTRTCAKMVSFYGLGLKSKTAKKAKKKATKTTKKATRKTAKKAKRPRR</sequence>
<evidence type="ECO:0000313" key="13">
    <source>
        <dbReference type="EMBL" id="KKO03631.1"/>
    </source>
</evidence>
<comment type="pathway">
    <text evidence="4">Carbohydrate degradation; glycolysis; D-glyceraldehyde 3-phosphate and glycerone phosphate from D-glucose: step 4/4.</text>
</comment>
<dbReference type="Gene3D" id="3.20.20.70">
    <property type="entry name" value="Aldolase class I"/>
    <property type="match status" value="1"/>
</dbReference>
<dbReference type="PROSITE" id="PS00806">
    <property type="entry name" value="ALDOLASE_CLASS_II_2"/>
    <property type="match status" value="1"/>
</dbReference>
<dbReference type="PANTHER" id="PTHR30304">
    <property type="entry name" value="D-TAGATOSE-1,6-BISPHOSPHATE ALDOLASE"/>
    <property type="match status" value="1"/>
</dbReference>
<comment type="catalytic activity">
    <reaction evidence="1">
        <text>beta-D-fructose 1,6-bisphosphate = D-glyceraldehyde 3-phosphate + dihydroxyacetone phosphate</text>
        <dbReference type="Rhea" id="RHEA:14729"/>
        <dbReference type="ChEBI" id="CHEBI:32966"/>
        <dbReference type="ChEBI" id="CHEBI:57642"/>
        <dbReference type="ChEBI" id="CHEBI:59776"/>
        <dbReference type="EC" id="4.1.2.13"/>
    </reaction>
</comment>